<dbReference type="Proteomes" id="UP000828390">
    <property type="component" value="Unassembled WGS sequence"/>
</dbReference>
<reference evidence="1" key="1">
    <citation type="journal article" date="2019" name="bioRxiv">
        <title>The Genome of the Zebra Mussel, Dreissena polymorpha: A Resource for Invasive Species Research.</title>
        <authorList>
            <person name="McCartney M.A."/>
            <person name="Auch B."/>
            <person name="Kono T."/>
            <person name="Mallez S."/>
            <person name="Zhang Y."/>
            <person name="Obille A."/>
            <person name="Becker A."/>
            <person name="Abrahante J.E."/>
            <person name="Garbe J."/>
            <person name="Badalamenti J.P."/>
            <person name="Herman A."/>
            <person name="Mangelson H."/>
            <person name="Liachko I."/>
            <person name="Sullivan S."/>
            <person name="Sone E.D."/>
            <person name="Koren S."/>
            <person name="Silverstein K.A.T."/>
            <person name="Beckman K.B."/>
            <person name="Gohl D.M."/>
        </authorList>
    </citation>
    <scope>NUCLEOTIDE SEQUENCE</scope>
    <source>
        <strain evidence="1">Duluth1</strain>
        <tissue evidence="1">Whole animal</tissue>
    </source>
</reference>
<reference evidence="1" key="2">
    <citation type="submission" date="2020-11" db="EMBL/GenBank/DDBJ databases">
        <authorList>
            <person name="McCartney M.A."/>
            <person name="Auch B."/>
            <person name="Kono T."/>
            <person name="Mallez S."/>
            <person name="Becker A."/>
            <person name="Gohl D.M."/>
            <person name="Silverstein K.A.T."/>
            <person name="Koren S."/>
            <person name="Bechman K.B."/>
            <person name="Herman A."/>
            <person name="Abrahante J.E."/>
            <person name="Garbe J."/>
        </authorList>
    </citation>
    <scope>NUCLEOTIDE SEQUENCE</scope>
    <source>
        <strain evidence="1">Duluth1</strain>
        <tissue evidence="1">Whole animal</tissue>
    </source>
</reference>
<evidence type="ECO:0000313" key="2">
    <source>
        <dbReference type="Proteomes" id="UP000828390"/>
    </source>
</evidence>
<dbReference type="EMBL" id="JAIWYP010000013">
    <property type="protein sequence ID" value="KAH3716354.1"/>
    <property type="molecule type" value="Genomic_DNA"/>
</dbReference>
<comment type="caution">
    <text evidence="1">The sequence shown here is derived from an EMBL/GenBank/DDBJ whole genome shotgun (WGS) entry which is preliminary data.</text>
</comment>
<protein>
    <submittedName>
        <fullName evidence="1">Uncharacterized protein</fullName>
    </submittedName>
</protein>
<evidence type="ECO:0000313" key="1">
    <source>
        <dbReference type="EMBL" id="KAH3716354.1"/>
    </source>
</evidence>
<keyword evidence="2" id="KW-1185">Reference proteome</keyword>
<name>A0A9D4C3E7_DREPO</name>
<proteinExistence type="predicted"/>
<sequence length="58" mass="6416">MVSCDFCPRLGVLVQHGIKVTAESTGNFKSTLQKSYRSVAFLLNNFQLSPDEVGSFTF</sequence>
<organism evidence="1 2">
    <name type="scientific">Dreissena polymorpha</name>
    <name type="common">Zebra mussel</name>
    <name type="synonym">Mytilus polymorpha</name>
    <dbReference type="NCBI Taxonomy" id="45954"/>
    <lineage>
        <taxon>Eukaryota</taxon>
        <taxon>Metazoa</taxon>
        <taxon>Spiralia</taxon>
        <taxon>Lophotrochozoa</taxon>
        <taxon>Mollusca</taxon>
        <taxon>Bivalvia</taxon>
        <taxon>Autobranchia</taxon>
        <taxon>Heteroconchia</taxon>
        <taxon>Euheterodonta</taxon>
        <taxon>Imparidentia</taxon>
        <taxon>Neoheterodontei</taxon>
        <taxon>Myida</taxon>
        <taxon>Dreissenoidea</taxon>
        <taxon>Dreissenidae</taxon>
        <taxon>Dreissena</taxon>
    </lineage>
</organism>
<gene>
    <name evidence="1" type="ORF">DPMN_059075</name>
</gene>
<dbReference type="AlphaFoldDB" id="A0A9D4C3E7"/>
<accession>A0A9D4C3E7</accession>